<proteinExistence type="predicted"/>
<evidence type="ECO:0000313" key="3">
    <source>
        <dbReference type="Proteomes" id="UP000289738"/>
    </source>
</evidence>
<comment type="caution">
    <text evidence="2">The sequence shown here is derived from an EMBL/GenBank/DDBJ whole genome shotgun (WGS) entry which is preliminary data.</text>
</comment>
<organism evidence="2 3">
    <name type="scientific">Arachis hypogaea</name>
    <name type="common">Peanut</name>
    <dbReference type="NCBI Taxonomy" id="3818"/>
    <lineage>
        <taxon>Eukaryota</taxon>
        <taxon>Viridiplantae</taxon>
        <taxon>Streptophyta</taxon>
        <taxon>Embryophyta</taxon>
        <taxon>Tracheophyta</taxon>
        <taxon>Spermatophyta</taxon>
        <taxon>Magnoliopsida</taxon>
        <taxon>eudicotyledons</taxon>
        <taxon>Gunneridae</taxon>
        <taxon>Pentapetalae</taxon>
        <taxon>rosids</taxon>
        <taxon>fabids</taxon>
        <taxon>Fabales</taxon>
        <taxon>Fabaceae</taxon>
        <taxon>Papilionoideae</taxon>
        <taxon>50 kb inversion clade</taxon>
        <taxon>dalbergioids sensu lato</taxon>
        <taxon>Dalbergieae</taxon>
        <taxon>Pterocarpus clade</taxon>
        <taxon>Arachis</taxon>
    </lineage>
</organism>
<keyword evidence="3" id="KW-1185">Reference proteome</keyword>
<evidence type="ECO:0000313" key="2">
    <source>
        <dbReference type="EMBL" id="RYR78403.1"/>
    </source>
</evidence>
<feature type="region of interest" description="Disordered" evidence="1">
    <location>
        <begin position="1"/>
        <end position="23"/>
    </location>
</feature>
<dbReference type="AlphaFoldDB" id="A0A445ESW9"/>
<feature type="region of interest" description="Disordered" evidence="1">
    <location>
        <begin position="127"/>
        <end position="149"/>
    </location>
</feature>
<accession>A0A445ESW9</accession>
<reference evidence="2 3" key="1">
    <citation type="submission" date="2019-01" db="EMBL/GenBank/DDBJ databases">
        <title>Sequencing of cultivated peanut Arachis hypogaea provides insights into genome evolution and oil improvement.</title>
        <authorList>
            <person name="Chen X."/>
        </authorList>
    </citation>
    <scope>NUCLEOTIDE SEQUENCE [LARGE SCALE GENOMIC DNA]</scope>
    <source>
        <strain evidence="3">cv. Fuhuasheng</strain>
        <tissue evidence="2">Leaves</tissue>
    </source>
</reference>
<gene>
    <name evidence="2" type="ORF">Ahy_A01g003193</name>
</gene>
<feature type="compositionally biased region" description="Polar residues" evidence="1">
    <location>
        <begin position="127"/>
        <end position="136"/>
    </location>
</feature>
<name>A0A445ESW9_ARAHY</name>
<sequence length="367" mass="41390">MVTRWQSHTIAGGTTHRRWRRQGRWRCQHESGSDNGSPHSIRFNEILSIQRGLTPEPGRLPDNRGVHLSECIVSFFSMITYAYACLYRQIISSGHVAVTRVCFFEQNIDARLTAIDYAAPIIDDVNGDSSSSTATARFSPPRRRRGSLLHGDGAVLSSTRASPRRRRGALLVLCRTTTGEKPLFFLFSFFLFFSFLTSSSSRTGDACRTVVTSVLLASFDATRRPPLNSWEFWPLEHMACLNFDCECFNGVLNLLRYSNVFELNIGSELRCGGTFLLQKWNKSMKMSFQNAVDQVRYLFPHLNLDSVGLDHCKVVKEECYDTRFSDEELTEIVEIVKRTLPPPPEDANGSEATKSNGEEGGEQMETS</sequence>
<protein>
    <submittedName>
        <fullName evidence="2">Uncharacterized protein</fullName>
    </submittedName>
</protein>
<feature type="region of interest" description="Disordered" evidence="1">
    <location>
        <begin position="338"/>
        <end position="367"/>
    </location>
</feature>
<dbReference type="EMBL" id="SDMP01000001">
    <property type="protein sequence ID" value="RYR78403.1"/>
    <property type="molecule type" value="Genomic_DNA"/>
</dbReference>
<dbReference type="Proteomes" id="UP000289738">
    <property type="component" value="Chromosome A01"/>
</dbReference>
<evidence type="ECO:0000256" key="1">
    <source>
        <dbReference type="SAM" id="MobiDB-lite"/>
    </source>
</evidence>